<protein>
    <submittedName>
        <fullName evidence="2">UDP-GlcNAc:undecaprenyl-phosphate GlcNAc-1-phosphate transferase</fullName>
    </submittedName>
</protein>
<dbReference type="EMBL" id="FQUK01000007">
    <property type="protein sequence ID" value="SHE52758.1"/>
    <property type="molecule type" value="Genomic_DNA"/>
</dbReference>
<feature type="transmembrane region" description="Helical" evidence="1">
    <location>
        <begin position="47"/>
        <end position="67"/>
    </location>
</feature>
<proteinExistence type="predicted"/>
<feature type="transmembrane region" description="Helical" evidence="1">
    <location>
        <begin position="6"/>
        <end position="26"/>
    </location>
</feature>
<feature type="non-terminal residue" evidence="2">
    <location>
        <position position="77"/>
    </location>
</feature>
<evidence type="ECO:0000313" key="3">
    <source>
        <dbReference type="Proteomes" id="UP000242857"/>
    </source>
</evidence>
<keyword evidence="1" id="KW-0812">Transmembrane</keyword>
<accession>A0A1M4U812</accession>
<keyword evidence="1" id="KW-0472">Membrane</keyword>
<dbReference type="GO" id="GO:0016740">
    <property type="term" value="F:transferase activity"/>
    <property type="evidence" value="ECO:0007669"/>
    <property type="project" value="UniProtKB-KW"/>
</dbReference>
<dbReference type="STRING" id="213588.SAMN02745204_00614"/>
<name>A0A1M4U812_9GAMM</name>
<reference evidence="3" key="1">
    <citation type="submission" date="2016-11" db="EMBL/GenBank/DDBJ databases">
        <authorList>
            <person name="Varghese N."/>
            <person name="Submissions S."/>
        </authorList>
    </citation>
    <scope>NUCLEOTIDE SEQUENCE [LARGE SCALE GENOMIC DNA]</scope>
    <source>
        <strain evidence="3">DSM 14834</strain>
    </source>
</reference>
<keyword evidence="2" id="KW-0808">Transferase</keyword>
<keyword evidence="1" id="KW-1133">Transmembrane helix</keyword>
<evidence type="ECO:0000256" key="1">
    <source>
        <dbReference type="SAM" id="Phobius"/>
    </source>
</evidence>
<evidence type="ECO:0000313" key="2">
    <source>
        <dbReference type="EMBL" id="SHE52758.1"/>
    </source>
</evidence>
<keyword evidence="3" id="KW-1185">Reference proteome</keyword>
<dbReference type="AlphaFoldDB" id="A0A1M4U812"/>
<dbReference type="Proteomes" id="UP000242857">
    <property type="component" value="Unassembled WGS sequence"/>
</dbReference>
<sequence length="77" mass="8180">MLDSMGIDFGATLAAFALTAALLWLLQPLARRLNLLDHPAGRKDHAVPTPVTGGIAIFLAVTVLFFWTGARSPAAYS</sequence>
<gene>
    <name evidence="2" type="ORF">SAMN02745204_00614</name>
</gene>
<organism evidence="2 3">
    <name type="scientific">Thermomonas hydrothermalis</name>
    <dbReference type="NCBI Taxonomy" id="213588"/>
    <lineage>
        <taxon>Bacteria</taxon>
        <taxon>Pseudomonadati</taxon>
        <taxon>Pseudomonadota</taxon>
        <taxon>Gammaproteobacteria</taxon>
        <taxon>Lysobacterales</taxon>
        <taxon>Lysobacteraceae</taxon>
        <taxon>Thermomonas</taxon>
    </lineage>
</organism>